<comment type="caution">
    <text evidence="2">The sequence shown here is derived from an EMBL/GenBank/DDBJ whole genome shotgun (WGS) entry which is preliminary data.</text>
</comment>
<dbReference type="RefSeq" id="WP_058508365.1">
    <property type="nucleotide sequence ID" value="NZ_CAAAIK010000009.1"/>
</dbReference>
<gene>
    <name evidence="2" type="ORF">Lqui_2283</name>
</gene>
<dbReference type="AlphaFoldDB" id="A0A0W0XUZ6"/>
<dbReference type="Proteomes" id="UP000054618">
    <property type="component" value="Unassembled WGS sequence"/>
</dbReference>
<accession>A0A0W0XUZ6</accession>
<reference evidence="2 3" key="1">
    <citation type="submission" date="2015-11" db="EMBL/GenBank/DDBJ databases">
        <title>Genomic analysis of 38 Legionella species identifies large and diverse effector repertoires.</title>
        <authorList>
            <person name="Burstein D."/>
            <person name="Amaro F."/>
            <person name="Zusman T."/>
            <person name="Lifshitz Z."/>
            <person name="Cohen O."/>
            <person name="Gilbert J.A."/>
            <person name="Pupko T."/>
            <person name="Shuman H.A."/>
            <person name="Segal G."/>
        </authorList>
    </citation>
    <scope>NUCLEOTIDE SEQUENCE [LARGE SCALE GENOMIC DNA]</scope>
    <source>
        <strain evidence="2 3">CDC#1442-AUS-E</strain>
    </source>
</reference>
<protein>
    <submittedName>
        <fullName evidence="2">Uncharacterized protein</fullName>
    </submittedName>
</protein>
<dbReference type="OrthoDB" id="9882436at2"/>
<evidence type="ECO:0000256" key="1">
    <source>
        <dbReference type="SAM" id="Coils"/>
    </source>
</evidence>
<evidence type="ECO:0000313" key="2">
    <source>
        <dbReference type="EMBL" id="KTD48019.1"/>
    </source>
</evidence>
<organism evidence="2 3">
    <name type="scientific">Legionella quinlivanii</name>
    <dbReference type="NCBI Taxonomy" id="45073"/>
    <lineage>
        <taxon>Bacteria</taxon>
        <taxon>Pseudomonadati</taxon>
        <taxon>Pseudomonadota</taxon>
        <taxon>Gammaproteobacteria</taxon>
        <taxon>Legionellales</taxon>
        <taxon>Legionellaceae</taxon>
        <taxon>Legionella</taxon>
    </lineage>
</organism>
<keyword evidence="3" id="KW-1185">Reference proteome</keyword>
<proteinExistence type="predicted"/>
<keyword evidence="1" id="KW-0175">Coiled coil</keyword>
<dbReference type="EMBL" id="LNYS01000018">
    <property type="protein sequence ID" value="KTD48019.1"/>
    <property type="molecule type" value="Genomic_DNA"/>
</dbReference>
<name>A0A0W0XUZ6_9GAMM</name>
<feature type="coiled-coil region" evidence="1">
    <location>
        <begin position="252"/>
        <end position="279"/>
    </location>
</feature>
<evidence type="ECO:0000313" key="3">
    <source>
        <dbReference type="Proteomes" id="UP000054618"/>
    </source>
</evidence>
<dbReference type="PATRIC" id="fig|45073.5.peg.2412"/>
<sequence length="311" mass="35268">MIKVILVPTKWLSTITPLSFAEEDTLNESKHNKVYGSFIASLQAPSETILLPFQYNSISETPSSPARIGLIPEFKLYLTTKNELFNVSELPAVDPLINRDCQRLIFLADSDDATSGLLFDNEKALENFTAKYTVKSFMDTHILNIKCLKFEHQSVHQYLFITGDDVTKVHEERRQHLGYDIEIIPLSKIVNDEMLSLTANVPGEYNYWNVVRFPIELDMETIKRQFTQTYAAHVEYTQGVKRTVTIAELNLVKKAEADAAVLEERLQAARESRRAASERQGSWSPAFLSSWISRIVTSNPTPEQSPLVGPK</sequence>